<reference evidence="2 3" key="1">
    <citation type="submission" date="2021-06" db="EMBL/GenBank/DDBJ databases">
        <authorList>
            <person name="Palmer J.M."/>
        </authorList>
    </citation>
    <scope>NUCLEOTIDE SEQUENCE [LARGE SCALE GENOMIC DNA]</scope>
    <source>
        <strain evidence="2 3">GA_2019</strain>
        <tissue evidence="2">Muscle</tissue>
    </source>
</reference>
<organism evidence="2 3">
    <name type="scientific">Goodea atripinnis</name>
    <dbReference type="NCBI Taxonomy" id="208336"/>
    <lineage>
        <taxon>Eukaryota</taxon>
        <taxon>Metazoa</taxon>
        <taxon>Chordata</taxon>
        <taxon>Craniata</taxon>
        <taxon>Vertebrata</taxon>
        <taxon>Euteleostomi</taxon>
        <taxon>Actinopterygii</taxon>
        <taxon>Neopterygii</taxon>
        <taxon>Teleostei</taxon>
        <taxon>Neoteleostei</taxon>
        <taxon>Acanthomorphata</taxon>
        <taxon>Ovalentaria</taxon>
        <taxon>Atherinomorphae</taxon>
        <taxon>Cyprinodontiformes</taxon>
        <taxon>Goodeidae</taxon>
        <taxon>Goodea</taxon>
    </lineage>
</organism>
<comment type="caution">
    <text evidence="2">The sequence shown here is derived from an EMBL/GenBank/DDBJ whole genome shotgun (WGS) entry which is preliminary data.</text>
</comment>
<dbReference type="Proteomes" id="UP001476798">
    <property type="component" value="Unassembled WGS sequence"/>
</dbReference>
<sequence length="117" mass="13148">MVMHMRPPTTGPFPSPIQRPVMQVNKPVIIRSPPYPNPGRDPSHSTPSSVPEPPVKGPEDGMKMNPKPRAWTSRRGSRQSFRLGRLQQADDALSEFGWSPVRMRRNSDAASEMSCNW</sequence>
<feature type="region of interest" description="Disordered" evidence="1">
    <location>
        <begin position="26"/>
        <end position="82"/>
    </location>
</feature>
<feature type="region of interest" description="Disordered" evidence="1">
    <location>
        <begin position="1"/>
        <end position="20"/>
    </location>
</feature>
<evidence type="ECO:0000256" key="1">
    <source>
        <dbReference type="SAM" id="MobiDB-lite"/>
    </source>
</evidence>
<name>A0ABV0NUV3_9TELE</name>
<dbReference type="EMBL" id="JAHRIO010051157">
    <property type="protein sequence ID" value="MEQ2175209.1"/>
    <property type="molecule type" value="Genomic_DNA"/>
</dbReference>
<protein>
    <submittedName>
        <fullName evidence="2">Uncharacterized protein</fullName>
    </submittedName>
</protein>
<evidence type="ECO:0000313" key="2">
    <source>
        <dbReference type="EMBL" id="MEQ2175209.1"/>
    </source>
</evidence>
<accession>A0ABV0NUV3</accession>
<proteinExistence type="predicted"/>
<gene>
    <name evidence="2" type="ORF">GOODEAATRI_015764</name>
</gene>
<keyword evidence="3" id="KW-1185">Reference proteome</keyword>
<evidence type="ECO:0000313" key="3">
    <source>
        <dbReference type="Proteomes" id="UP001476798"/>
    </source>
</evidence>